<gene>
    <name evidence="2" type="ORF">FHU10_2196</name>
</gene>
<accession>A0A559T4X7</accession>
<keyword evidence="1" id="KW-1133">Transmembrane helix</keyword>
<dbReference type="AlphaFoldDB" id="A0A559T4X7"/>
<reference evidence="2" key="1">
    <citation type="submission" date="2019-06" db="EMBL/GenBank/DDBJ databases">
        <authorList>
            <person name="Deangelis K."/>
            <person name="Huntemann M."/>
            <person name="Clum A."/>
            <person name="Pillay M."/>
            <person name="Palaniappan K."/>
            <person name="Varghese N."/>
            <person name="Mikhailova N."/>
            <person name="Stamatis D."/>
            <person name="Reddy T."/>
            <person name="Daum C."/>
            <person name="Shapiro N."/>
            <person name="Ivanova N."/>
            <person name="Kyrpides N."/>
            <person name="Woyke T."/>
        </authorList>
    </citation>
    <scope>NUCLEOTIDE SEQUENCE [LARGE SCALE GENOMIC DNA]</scope>
    <source>
        <strain evidence="2">128R</strain>
    </source>
</reference>
<reference evidence="2" key="2">
    <citation type="submission" date="2019-08" db="EMBL/GenBank/DDBJ databases">
        <title>Investigation of anaerobic lignin degradation for improved lignocellulosic biofuels.</title>
        <authorList>
            <person name="Deangelis K.PhD."/>
        </authorList>
    </citation>
    <scope>NUCLEOTIDE SEQUENCE [LARGE SCALE GENOMIC DNA]</scope>
    <source>
        <strain evidence="2">128R</strain>
    </source>
</reference>
<protein>
    <submittedName>
        <fullName evidence="2">Uncharacterized protein</fullName>
    </submittedName>
</protein>
<feature type="transmembrane region" description="Helical" evidence="1">
    <location>
        <begin position="15"/>
        <end position="32"/>
    </location>
</feature>
<keyword evidence="1" id="KW-0472">Membrane</keyword>
<comment type="caution">
    <text evidence="2">The sequence shown here is derived from an EMBL/GenBank/DDBJ whole genome shotgun (WGS) entry which is preliminary data.</text>
</comment>
<organism evidence="2">
    <name type="scientific">Serratia fonticola</name>
    <dbReference type="NCBI Taxonomy" id="47917"/>
    <lineage>
        <taxon>Bacteria</taxon>
        <taxon>Pseudomonadati</taxon>
        <taxon>Pseudomonadota</taxon>
        <taxon>Gammaproteobacteria</taxon>
        <taxon>Enterobacterales</taxon>
        <taxon>Yersiniaceae</taxon>
        <taxon>Serratia</taxon>
    </lineage>
</organism>
<dbReference type="EMBL" id="VISQ01000001">
    <property type="protein sequence ID" value="TVZ69668.1"/>
    <property type="molecule type" value="Genomic_DNA"/>
</dbReference>
<evidence type="ECO:0000313" key="2">
    <source>
        <dbReference type="EMBL" id="TVZ69668.1"/>
    </source>
</evidence>
<proteinExistence type="predicted"/>
<sequence length="58" mass="6431">MTVSVKIKMPGNSPAFLFNVLTCFHYLTLFLATTSNGMKLFDDDVSKTGIVDMIGHFD</sequence>
<evidence type="ECO:0000256" key="1">
    <source>
        <dbReference type="SAM" id="Phobius"/>
    </source>
</evidence>
<name>A0A559T4X7_SERFO</name>
<keyword evidence="1" id="KW-0812">Transmembrane</keyword>